<evidence type="ECO:0000313" key="10">
    <source>
        <dbReference type="Proteomes" id="UP001165586"/>
    </source>
</evidence>
<evidence type="ECO:0000256" key="2">
    <source>
        <dbReference type="ARBA" id="ARBA00005417"/>
    </source>
</evidence>
<feature type="domain" description="ABC transporter" evidence="8">
    <location>
        <begin position="7"/>
        <end position="242"/>
    </location>
</feature>
<proteinExistence type="inferred from homology"/>
<keyword evidence="3" id="KW-0813">Transport</keyword>
<feature type="compositionally biased region" description="Low complexity" evidence="7">
    <location>
        <begin position="355"/>
        <end position="403"/>
    </location>
</feature>
<protein>
    <submittedName>
        <fullName evidence="9">ATP-binding cassette domain-containing protein</fullName>
    </submittedName>
</protein>
<dbReference type="GO" id="GO:0005524">
    <property type="term" value="F:ATP binding"/>
    <property type="evidence" value="ECO:0007669"/>
    <property type="project" value="UniProtKB-KW"/>
</dbReference>
<dbReference type="PANTHER" id="PTHR42711">
    <property type="entry name" value="ABC TRANSPORTER ATP-BINDING PROTEIN"/>
    <property type="match status" value="1"/>
</dbReference>
<sequence>MTNDTMITARGLTKQFTVKRATVDAVTDLDLDVATGELVAFLGPNGAGKSTSLRMLTTLLPPTRGTAVVAGHDIATDPAAVRRRIGYIGQGTSAGNNQRVRDELLSQGAFYGMSRADTARRAGELLESLDLAPLAKRPVLGLSGGQKRRLDIALGLIHSPALLFLDEPSTGLDPQSRANLWRHILDLREQHGTTVFVTTHYLDEADQFAERVLVMDHGRVIADDTASSLKSTLAGDVITLGFASADDATRARGVAARVSNPRGDSGKGAGGGAGSAPVSRRDDGRALELVVDHGERVLPVLLRELDAAGAPVVTATLRQPTLDDVFLALTGRSLRDEGETTESADAKGRGDEVSSDAGSTGASAAAPTSSSVDTRTGTATGAPASSAPTSSNPGTTSSERVSA</sequence>
<evidence type="ECO:0000256" key="3">
    <source>
        <dbReference type="ARBA" id="ARBA00022448"/>
    </source>
</evidence>
<feature type="region of interest" description="Disordered" evidence="7">
    <location>
        <begin position="253"/>
        <end position="281"/>
    </location>
</feature>
<comment type="caution">
    <text evidence="9">The sequence shown here is derived from an EMBL/GenBank/DDBJ whole genome shotgun (WGS) entry which is preliminary data.</text>
</comment>
<reference evidence="9" key="1">
    <citation type="submission" date="2022-08" db="EMBL/GenBank/DDBJ databases">
        <authorList>
            <person name="Deng Y."/>
            <person name="Han X.-F."/>
            <person name="Zhang Y.-Q."/>
        </authorList>
    </citation>
    <scope>NUCLEOTIDE SEQUENCE</scope>
    <source>
        <strain evidence="9">CPCC 203386</strain>
    </source>
</reference>
<dbReference type="SUPFAM" id="SSF52540">
    <property type="entry name" value="P-loop containing nucleoside triphosphate hydrolases"/>
    <property type="match status" value="1"/>
</dbReference>
<dbReference type="SMART" id="SM00382">
    <property type="entry name" value="AAA"/>
    <property type="match status" value="1"/>
</dbReference>
<evidence type="ECO:0000313" key="9">
    <source>
        <dbReference type="EMBL" id="MCS5734841.1"/>
    </source>
</evidence>
<organism evidence="9 10">
    <name type="scientific">Herbiconiux daphne</name>
    <dbReference type="NCBI Taxonomy" id="2970914"/>
    <lineage>
        <taxon>Bacteria</taxon>
        <taxon>Bacillati</taxon>
        <taxon>Actinomycetota</taxon>
        <taxon>Actinomycetes</taxon>
        <taxon>Micrococcales</taxon>
        <taxon>Microbacteriaceae</taxon>
        <taxon>Herbiconiux</taxon>
    </lineage>
</organism>
<dbReference type="InterPro" id="IPR017871">
    <property type="entry name" value="ABC_transporter-like_CS"/>
</dbReference>
<dbReference type="InterPro" id="IPR050763">
    <property type="entry name" value="ABC_transporter_ATP-binding"/>
</dbReference>
<dbReference type="PROSITE" id="PS50893">
    <property type="entry name" value="ABC_TRANSPORTER_2"/>
    <property type="match status" value="1"/>
</dbReference>
<evidence type="ECO:0000256" key="6">
    <source>
        <dbReference type="ARBA" id="ARBA00023251"/>
    </source>
</evidence>
<comment type="subcellular location">
    <subcellularLocation>
        <location evidence="1">Cell membrane</location>
        <topology evidence="1">Peripheral membrane protein</topology>
    </subcellularLocation>
</comment>
<evidence type="ECO:0000259" key="8">
    <source>
        <dbReference type="PROSITE" id="PS50893"/>
    </source>
</evidence>
<dbReference type="Pfam" id="PF00005">
    <property type="entry name" value="ABC_tran"/>
    <property type="match status" value="1"/>
</dbReference>
<accession>A0ABT2H4I3</accession>
<dbReference type="PROSITE" id="PS00211">
    <property type="entry name" value="ABC_TRANSPORTER_1"/>
    <property type="match status" value="1"/>
</dbReference>
<dbReference type="InterPro" id="IPR003593">
    <property type="entry name" value="AAA+_ATPase"/>
</dbReference>
<evidence type="ECO:0000256" key="5">
    <source>
        <dbReference type="ARBA" id="ARBA00022840"/>
    </source>
</evidence>
<keyword evidence="4" id="KW-0547">Nucleotide-binding</keyword>
<feature type="compositionally biased region" description="Basic and acidic residues" evidence="7">
    <location>
        <begin position="336"/>
        <end position="352"/>
    </location>
</feature>
<keyword evidence="10" id="KW-1185">Reference proteome</keyword>
<dbReference type="PANTHER" id="PTHR42711:SF5">
    <property type="entry name" value="ABC TRANSPORTER ATP-BINDING PROTEIN NATA"/>
    <property type="match status" value="1"/>
</dbReference>
<dbReference type="RefSeq" id="WP_259539741.1">
    <property type="nucleotide sequence ID" value="NZ_JANLCJ010000005.1"/>
</dbReference>
<dbReference type="InterPro" id="IPR003439">
    <property type="entry name" value="ABC_transporter-like_ATP-bd"/>
</dbReference>
<name>A0ABT2H4I3_9MICO</name>
<dbReference type="Gene3D" id="3.40.50.300">
    <property type="entry name" value="P-loop containing nucleotide triphosphate hydrolases"/>
    <property type="match status" value="1"/>
</dbReference>
<dbReference type="EMBL" id="JANLCJ010000005">
    <property type="protein sequence ID" value="MCS5734841.1"/>
    <property type="molecule type" value="Genomic_DNA"/>
</dbReference>
<evidence type="ECO:0000256" key="4">
    <source>
        <dbReference type="ARBA" id="ARBA00022741"/>
    </source>
</evidence>
<evidence type="ECO:0000256" key="7">
    <source>
        <dbReference type="SAM" id="MobiDB-lite"/>
    </source>
</evidence>
<gene>
    <name evidence="9" type="ORF">N1032_13940</name>
</gene>
<keyword evidence="6" id="KW-0046">Antibiotic resistance</keyword>
<keyword evidence="5 9" id="KW-0067">ATP-binding</keyword>
<dbReference type="InterPro" id="IPR027417">
    <property type="entry name" value="P-loop_NTPase"/>
</dbReference>
<dbReference type="Proteomes" id="UP001165586">
    <property type="component" value="Unassembled WGS sequence"/>
</dbReference>
<feature type="region of interest" description="Disordered" evidence="7">
    <location>
        <begin position="336"/>
        <end position="403"/>
    </location>
</feature>
<evidence type="ECO:0000256" key="1">
    <source>
        <dbReference type="ARBA" id="ARBA00004202"/>
    </source>
</evidence>
<comment type="similarity">
    <text evidence="2">Belongs to the ABC transporter superfamily.</text>
</comment>